<evidence type="ECO:0000256" key="3">
    <source>
        <dbReference type="SAM" id="MobiDB-lite"/>
    </source>
</evidence>
<dbReference type="FunFam" id="2.60.120.290:FF:000065">
    <property type="entry name" value="Uncharacterized protein, isoform E"/>
    <property type="match status" value="1"/>
</dbReference>
<evidence type="ECO:0000256" key="1">
    <source>
        <dbReference type="ARBA" id="ARBA00023157"/>
    </source>
</evidence>
<dbReference type="PANTHER" id="PTHR47537:SF4">
    <property type="entry name" value="GH12701P"/>
    <property type="match status" value="1"/>
</dbReference>
<evidence type="ECO:0000313" key="6">
    <source>
        <dbReference type="Proteomes" id="UP000479190"/>
    </source>
</evidence>
<keyword evidence="1 2" id="KW-1015">Disulfide bond</keyword>
<evidence type="ECO:0000259" key="4">
    <source>
        <dbReference type="PROSITE" id="PS01180"/>
    </source>
</evidence>
<dbReference type="SUPFAM" id="SSF49854">
    <property type="entry name" value="Spermadhesin, CUB domain"/>
    <property type="match status" value="3"/>
</dbReference>
<dbReference type="SUPFAM" id="SSF57424">
    <property type="entry name" value="LDL receptor-like module"/>
    <property type="match status" value="1"/>
</dbReference>
<feature type="compositionally biased region" description="Polar residues" evidence="3">
    <location>
        <begin position="15"/>
        <end position="26"/>
    </location>
</feature>
<dbReference type="EMBL" id="CADCXV010000748">
    <property type="protein sequence ID" value="CAB0034607.1"/>
    <property type="molecule type" value="Genomic_DNA"/>
</dbReference>
<comment type="caution">
    <text evidence="2">Lacks conserved residue(s) required for the propagation of feature annotation.</text>
</comment>
<feature type="domain" description="CUB" evidence="4">
    <location>
        <begin position="827"/>
        <end position="977"/>
    </location>
</feature>
<dbReference type="InterPro" id="IPR023415">
    <property type="entry name" value="LDLR_class-A_CS"/>
</dbReference>
<reference evidence="5 6" key="1">
    <citation type="submission" date="2020-02" db="EMBL/GenBank/DDBJ databases">
        <authorList>
            <person name="Ferguson B K."/>
        </authorList>
    </citation>
    <scope>NUCLEOTIDE SEQUENCE [LARGE SCALE GENOMIC DNA]</scope>
</reference>
<dbReference type="InterPro" id="IPR035914">
    <property type="entry name" value="Sperma_CUB_dom_sf"/>
</dbReference>
<dbReference type="PROSITE" id="PS50068">
    <property type="entry name" value="LDLRA_2"/>
    <property type="match status" value="1"/>
</dbReference>
<feature type="compositionally biased region" description="Polar residues" evidence="3">
    <location>
        <begin position="756"/>
        <end position="769"/>
    </location>
</feature>
<proteinExistence type="predicted"/>
<protein>
    <recommendedName>
        <fullName evidence="4">CUB domain-containing protein</fullName>
    </recommendedName>
</protein>
<dbReference type="Gene3D" id="2.60.120.290">
    <property type="entry name" value="Spermadhesin, CUB domain"/>
    <property type="match status" value="3"/>
</dbReference>
<dbReference type="Pfam" id="PF25090">
    <property type="entry name" value="DUF7805"/>
    <property type="match status" value="1"/>
</dbReference>
<dbReference type="PROSITE" id="PS01209">
    <property type="entry name" value="LDLRA_1"/>
    <property type="match status" value="1"/>
</dbReference>
<dbReference type="CDD" id="cd00041">
    <property type="entry name" value="CUB"/>
    <property type="match status" value="1"/>
</dbReference>
<dbReference type="OrthoDB" id="10037824at2759"/>
<dbReference type="InterPro" id="IPR036055">
    <property type="entry name" value="LDL_receptor-like_sf"/>
</dbReference>
<feature type="compositionally biased region" description="Low complexity" evidence="3">
    <location>
        <begin position="771"/>
        <end position="807"/>
    </location>
</feature>
<dbReference type="InterPro" id="IPR056707">
    <property type="entry name" value="DUF7805"/>
</dbReference>
<accession>A0A6H5I9G9</accession>
<dbReference type="PROSITE" id="PS01180">
    <property type="entry name" value="CUB"/>
    <property type="match status" value="2"/>
</dbReference>
<evidence type="ECO:0000256" key="2">
    <source>
        <dbReference type="PROSITE-ProRule" id="PRU00124"/>
    </source>
</evidence>
<dbReference type="SMART" id="SM00042">
    <property type="entry name" value="CUB"/>
    <property type="match status" value="1"/>
</dbReference>
<feature type="domain" description="CUB" evidence="4">
    <location>
        <begin position="593"/>
        <end position="715"/>
    </location>
</feature>
<dbReference type="Proteomes" id="UP000479190">
    <property type="component" value="Unassembled WGS sequence"/>
</dbReference>
<gene>
    <name evidence="5" type="ORF">TBRA_LOCUS6505</name>
</gene>
<feature type="disulfide bond" evidence="2">
    <location>
        <begin position="555"/>
        <end position="567"/>
    </location>
</feature>
<keyword evidence="6" id="KW-1185">Reference proteome</keyword>
<name>A0A6H5I9G9_9HYME</name>
<feature type="region of interest" description="Disordered" evidence="3">
    <location>
        <begin position="1"/>
        <end position="30"/>
    </location>
</feature>
<feature type="compositionally biased region" description="Low complexity" evidence="3">
    <location>
        <begin position="737"/>
        <end position="755"/>
    </location>
</feature>
<sequence length="1645" mass="183029">MTTGRQNCLDENEQTPRQNDSSNNKTGESRSCLDILSSQALRSYLMFTDAHTRRRVRACSAEASARSRHSAAFPFAYIRMYRTERASTQAETRRIHEQLHKRARAPRVHIIVIHAEARAIATRARARKRTTILFAIQATTTTSTIGRYIEATYAYEPGTKANRSNNAMCSDTFKRMALRCNNVRRFSESANNNYFYWKMFLMHVQLRAQAKAHIGLFVHFNSDSSITVARIVTVEGLFFSLCERTKPENSLIDKPSLTAGAHGAERAAASVAEKSFNLIKFDIRGVEYESAARKNVGLRLCGKRGGGRRRENQESSGLTMTIFKITTILKVNTNTVGHNQAISIFFIIDDYFPYISTNNITIALTVDKLCFIDKDLCFEFRCHQPPSPPNASCRCTPRATGLDPMLHWFRAAQDLSAFVHTHTHTYLYTNLLADQRPRIRSSNPCHCSLDSARAKSIIPWSSSSFTQTSIVRFIGEPPYPSRSLVYVYVYALSGGALRTETLSVTIRDVIGSDFGTLEREPKLRAPRLSSLSIGPCWLVYSSVLLVTTATLVLSCRQSEFRCNNGRCIYLNKVCNLVDDCGDKSDEQQQCTPCNKTYYGDIGKTYDLELHRPKEDKVPYVCKLTFSAPGGILGDIVQLTFDSFTLGKFVSFTSAGCPDGSLQISEMNRPDVGGHWCGTTWGPAIYYSETASVSITLRLFRLSKDQTGFNFDFRMAYKTIRRSDAVVRYNNPFVVVTNPPTKPTTTTTPSPTTNSTAHVPTNNASSSVSPGLTLKTTKSPLTSKSTRAPTTSVPPTASISTTPTTTSKPARKPSSEQYLGELISGTYCSKTFSDCDKKRCRLQSPNFPGLYPRNLTCYYAIRQHEVPEGKHPLISVRQTRGQLIAVRSKPPSQAEPPPRELRLWDDCDIVKDHVTIYDGYNTMEPVILKFCGGGEPLPEVVSSGKDLLVVFTTSPYGTFLHPSSPHSLHGFQLDVQVKFVDANSSSFTRNKRCEFWLRGSEGGVLTSPRHSLPRNTTCLYHLRGEDTSFPSPTSPRPIPKFPTKADIKWGRQQPLQPTPQFRVWLSVLKFHVANSLAPAADDECSTSLKIWDGDMMPLSTGECNDIACEKQNEKLLGSSSGSSISGSSAVAKINGSRAATGHGASSGRLSSNATLMARYCKDKVPRSCDHVILQNTSRPCSPAESFISSSGSLTIELFVSETTALRPLDFRALFEFVDLYQDGDPYGDTPCSRIFYSRNRDTYPDRRFRGPRDIFLYGRGGAKNLTCVYRFEAEHDEVVKLRFNKLLNGNRSCRSVSSPDYNRLICVGSSSFSVKVMELPWPNAPAIQRDCFCSNRSLPMNFKSKSNIVEVHFAVHSMTSLDDYKNVYFEGTWDFAKATPCVDKRRVRGPSGEIKNHSPSEDDGDQYCASHPWLIEPGQDQYLYVKLPGAYANNRTKCETKNRIVVHTAGRLRAAVCPRPSESIRGNIVEVFSEGWNIPHGSNPFQLPLVVQEAPKSIAIEYVMHEEDYYSVTWLELTRRPAVIAALAGMRLDFDCEHRCPELDACINGSLWCDGTSQCPTGYDEALTHCSILLQLPPMHLGLGAIAFISIGGLLCIASWRICHPGQAGPGGVVGSRLHPQRRLKSISSETAIIDGKELVETYVIN</sequence>
<dbReference type="CDD" id="cd00112">
    <property type="entry name" value="LDLa"/>
    <property type="match status" value="1"/>
</dbReference>
<dbReference type="InterPro" id="IPR053207">
    <property type="entry name" value="Non-NMDA_GluR_Accessory"/>
</dbReference>
<dbReference type="InterPro" id="IPR000859">
    <property type="entry name" value="CUB_dom"/>
</dbReference>
<feature type="disulfide bond" evidence="2">
    <location>
        <begin position="562"/>
        <end position="580"/>
    </location>
</feature>
<evidence type="ECO:0000313" key="5">
    <source>
        <dbReference type="EMBL" id="CAB0034607.1"/>
    </source>
</evidence>
<dbReference type="PANTHER" id="PTHR47537">
    <property type="entry name" value="CUBILIN"/>
    <property type="match status" value="1"/>
</dbReference>
<organism evidence="5 6">
    <name type="scientific">Trichogramma brassicae</name>
    <dbReference type="NCBI Taxonomy" id="86971"/>
    <lineage>
        <taxon>Eukaryota</taxon>
        <taxon>Metazoa</taxon>
        <taxon>Ecdysozoa</taxon>
        <taxon>Arthropoda</taxon>
        <taxon>Hexapoda</taxon>
        <taxon>Insecta</taxon>
        <taxon>Pterygota</taxon>
        <taxon>Neoptera</taxon>
        <taxon>Endopterygota</taxon>
        <taxon>Hymenoptera</taxon>
        <taxon>Apocrita</taxon>
        <taxon>Proctotrupomorpha</taxon>
        <taxon>Chalcidoidea</taxon>
        <taxon>Trichogrammatidae</taxon>
        <taxon>Trichogramma</taxon>
    </lineage>
</organism>
<dbReference type="SMART" id="SM00192">
    <property type="entry name" value="LDLa"/>
    <property type="match status" value="2"/>
</dbReference>
<feature type="region of interest" description="Disordered" evidence="3">
    <location>
        <begin position="737"/>
        <end position="815"/>
    </location>
</feature>
<dbReference type="Pfam" id="PF00057">
    <property type="entry name" value="Ldl_recept_a"/>
    <property type="match status" value="1"/>
</dbReference>
<dbReference type="Gene3D" id="4.10.400.10">
    <property type="entry name" value="Low-density Lipoprotein Receptor"/>
    <property type="match status" value="1"/>
</dbReference>
<dbReference type="GO" id="GO:0005886">
    <property type="term" value="C:plasma membrane"/>
    <property type="evidence" value="ECO:0007669"/>
    <property type="project" value="TreeGrafter"/>
</dbReference>
<dbReference type="InterPro" id="IPR002172">
    <property type="entry name" value="LDrepeatLR_classA_rpt"/>
</dbReference>